<dbReference type="EMBL" id="JBDKWZ010000012">
    <property type="protein sequence ID" value="MEN7550165.1"/>
    <property type="molecule type" value="Genomic_DNA"/>
</dbReference>
<dbReference type="RefSeq" id="WP_346822944.1">
    <property type="nucleotide sequence ID" value="NZ_JBDKWZ010000012.1"/>
</dbReference>
<keyword evidence="2" id="KW-0255">Endonuclease</keyword>
<comment type="caution">
    <text evidence="2">The sequence shown here is derived from an EMBL/GenBank/DDBJ whole genome shotgun (WGS) entry which is preliminary data.</text>
</comment>
<keyword evidence="2" id="KW-0378">Hydrolase</keyword>
<accession>A0AAW9S4P0</accession>
<keyword evidence="2" id="KW-0540">Nuclease</keyword>
<dbReference type="PANTHER" id="PTHR14859:SF15">
    <property type="entry name" value="ENDONUCLEASE_EXONUCLEASE_PHOSPHATASE DOMAIN-CONTAINING PROTEIN"/>
    <property type="match status" value="1"/>
</dbReference>
<name>A0AAW9S4P0_9BACT</name>
<dbReference type="GO" id="GO:0016020">
    <property type="term" value="C:membrane"/>
    <property type="evidence" value="ECO:0007669"/>
    <property type="project" value="GOC"/>
</dbReference>
<organism evidence="2 3">
    <name type="scientific">Rapidithrix thailandica</name>
    <dbReference type="NCBI Taxonomy" id="413964"/>
    <lineage>
        <taxon>Bacteria</taxon>
        <taxon>Pseudomonadati</taxon>
        <taxon>Bacteroidota</taxon>
        <taxon>Cytophagia</taxon>
        <taxon>Cytophagales</taxon>
        <taxon>Flammeovirgaceae</taxon>
        <taxon>Rapidithrix</taxon>
    </lineage>
</organism>
<evidence type="ECO:0000313" key="2">
    <source>
        <dbReference type="EMBL" id="MEN7550165.1"/>
    </source>
</evidence>
<dbReference type="PANTHER" id="PTHR14859">
    <property type="entry name" value="CALCOFLUOR WHITE HYPERSENSITIVE PROTEIN PRECURSOR"/>
    <property type="match status" value="1"/>
</dbReference>
<feature type="domain" description="Endonuclease/exonuclease/phosphatase" evidence="1">
    <location>
        <begin position="1"/>
        <end position="220"/>
    </location>
</feature>
<dbReference type="InterPro" id="IPR051916">
    <property type="entry name" value="GPI-anchor_lipid_remodeler"/>
</dbReference>
<dbReference type="Pfam" id="PF03372">
    <property type="entry name" value="Exo_endo_phos"/>
    <property type="match status" value="1"/>
</dbReference>
<dbReference type="GO" id="GO:0006506">
    <property type="term" value="P:GPI anchor biosynthetic process"/>
    <property type="evidence" value="ECO:0007669"/>
    <property type="project" value="TreeGrafter"/>
</dbReference>
<dbReference type="Gene3D" id="3.60.10.10">
    <property type="entry name" value="Endonuclease/exonuclease/phosphatase"/>
    <property type="match status" value="1"/>
</dbReference>
<evidence type="ECO:0000259" key="1">
    <source>
        <dbReference type="Pfam" id="PF03372"/>
    </source>
</evidence>
<gene>
    <name evidence="2" type="ORF">AAG747_19755</name>
</gene>
<dbReference type="InterPro" id="IPR036691">
    <property type="entry name" value="Endo/exonu/phosph_ase_sf"/>
</dbReference>
<dbReference type="AlphaFoldDB" id="A0AAW9S4P0"/>
<evidence type="ECO:0000313" key="3">
    <source>
        <dbReference type="Proteomes" id="UP001403385"/>
    </source>
</evidence>
<dbReference type="Proteomes" id="UP001403385">
    <property type="component" value="Unassembled WGS sequence"/>
</dbReference>
<keyword evidence="3" id="KW-1185">Reference proteome</keyword>
<reference evidence="2 3" key="1">
    <citation type="submission" date="2024-04" db="EMBL/GenBank/DDBJ databases">
        <title>Novel genus in family Flammeovirgaceae.</title>
        <authorList>
            <person name="Nguyen T.H."/>
            <person name="Vuong T.Q."/>
            <person name="Le H."/>
            <person name="Kim S.-G."/>
        </authorList>
    </citation>
    <scope>NUCLEOTIDE SEQUENCE [LARGE SCALE GENOMIC DNA]</scope>
    <source>
        <strain evidence="2 3">JCM 23209</strain>
    </source>
</reference>
<dbReference type="GO" id="GO:0004519">
    <property type="term" value="F:endonuclease activity"/>
    <property type="evidence" value="ECO:0007669"/>
    <property type="project" value="UniProtKB-KW"/>
</dbReference>
<protein>
    <submittedName>
        <fullName evidence="2">Endonuclease/exonuclease/phosphatase family protein</fullName>
    </submittedName>
</protein>
<sequence length="231" mass="25993">MTYNIYHGETMKGDFDLDYLAETIEQHQPDLVAMQEVDFKTQRAKGMDLVTELGYRLKMQGVFGKAMSFDGGEYGEGVLSKFSFAKTQNFALSCSEGKEPRAALAVWIQLPAGDTICFVGTHLDHTKDPADRITQAKELNQLFANPQYPTVLAGDLNASPDSKPIKTLKKQWKLTSGKNPEPTYSVENPRVKIDYIMTHKNHKWKVIETQVIKDKIASDHCGYVVTLELED</sequence>
<dbReference type="SUPFAM" id="SSF56219">
    <property type="entry name" value="DNase I-like"/>
    <property type="match status" value="1"/>
</dbReference>
<dbReference type="InterPro" id="IPR005135">
    <property type="entry name" value="Endo/exonuclease/phosphatase"/>
</dbReference>
<proteinExistence type="predicted"/>